<dbReference type="EMBL" id="JAERWL010000002">
    <property type="protein sequence ID" value="MBM9475018.1"/>
    <property type="molecule type" value="Genomic_DNA"/>
</dbReference>
<dbReference type="RefSeq" id="WP_205255173.1">
    <property type="nucleotide sequence ID" value="NZ_BAAAPV010000001.1"/>
</dbReference>
<accession>A0A939BYT2</accession>
<organism evidence="1 2">
    <name type="scientific">Nakamurella flavida</name>
    <dbReference type="NCBI Taxonomy" id="363630"/>
    <lineage>
        <taxon>Bacteria</taxon>
        <taxon>Bacillati</taxon>
        <taxon>Actinomycetota</taxon>
        <taxon>Actinomycetes</taxon>
        <taxon>Nakamurellales</taxon>
        <taxon>Nakamurellaceae</taxon>
        <taxon>Nakamurella</taxon>
    </lineage>
</organism>
<dbReference type="AlphaFoldDB" id="A0A939BYT2"/>
<gene>
    <name evidence="1" type="ORF">JL107_01035</name>
</gene>
<keyword evidence="2" id="KW-1185">Reference proteome</keyword>
<evidence type="ECO:0000313" key="2">
    <source>
        <dbReference type="Proteomes" id="UP000663801"/>
    </source>
</evidence>
<sequence length="585" mass="57824">MNLHRRTTPHTGGGPGRRAARALAFGLVLCTGLAVAAQPVRASWTDAEWVNGPVGVRVPRDCATAGLYAAQGGGRFLDGSVLGLDLDTLAQLQGITALNSGTVSSSVPARPPVAPNTYANPLDATVISAVNAALGNGLQLGLPAGRIGAYNQWGQAPSTGQSAGAAGLVSNSGAIGLTGTPADASLPTAATIRLGALLPAVTALADARVDVGVLASSTQLDWCRTLENRVTDPAAPVVVDRDYGIASLALQTNSPVVAGARTAASAAVTTLNTTIAALGGPNGLIATTLRAQVLAAVTPVLGALGLGTVTATATVAVDLAPVNALLSQTLTDGIVTIDLANGLVRVDLARLLNGANGLNGLDPNTELLINAAVVNALVARTGALLDAWTTQVVAAAQQAVSAATVNVNLAVNLQLNVLGTITNVATVNVTLQDTLNRITTGQATLGVSAQAAAGLSGAVLAVVNPVLATILGTALTPAVRATIAAAVGTTIAPVLTTAVTTLGSSLATATAPVVTLVGAIFTPLQNALSIRVNVQPDQPGAPTTGPAVPAGRYQVDALRIGVLDGLGTAASVELARSFAGPNAEL</sequence>
<dbReference type="NCBIfam" id="NF033766">
    <property type="entry name" value="choice_anch_G"/>
    <property type="match status" value="1"/>
</dbReference>
<evidence type="ECO:0000313" key="1">
    <source>
        <dbReference type="EMBL" id="MBM9475018.1"/>
    </source>
</evidence>
<dbReference type="Proteomes" id="UP000663801">
    <property type="component" value="Unassembled WGS sequence"/>
</dbReference>
<dbReference type="InterPro" id="IPR047900">
    <property type="entry name" value="Choice_anch_G"/>
</dbReference>
<proteinExistence type="predicted"/>
<reference evidence="1" key="1">
    <citation type="submission" date="2021-01" db="EMBL/GenBank/DDBJ databases">
        <title>KCTC 19127 draft genome.</title>
        <authorList>
            <person name="An D."/>
        </authorList>
    </citation>
    <scope>NUCLEOTIDE SEQUENCE</scope>
    <source>
        <strain evidence="1">KCTC 19127</strain>
    </source>
</reference>
<protein>
    <submittedName>
        <fullName evidence="1">Choice-of-anchor G family protein</fullName>
    </submittedName>
</protein>
<comment type="caution">
    <text evidence="1">The sequence shown here is derived from an EMBL/GenBank/DDBJ whole genome shotgun (WGS) entry which is preliminary data.</text>
</comment>
<name>A0A939BYT2_9ACTN</name>